<evidence type="ECO:0000256" key="3">
    <source>
        <dbReference type="ARBA" id="ARBA00022475"/>
    </source>
</evidence>
<keyword evidence="6 7" id="KW-0472">Membrane</keyword>
<organism evidence="8 9">
    <name type="scientific">Larkinella insperata</name>
    <dbReference type="NCBI Taxonomy" id="332158"/>
    <lineage>
        <taxon>Bacteria</taxon>
        <taxon>Pseudomonadati</taxon>
        <taxon>Bacteroidota</taxon>
        <taxon>Cytophagia</taxon>
        <taxon>Cytophagales</taxon>
        <taxon>Spirosomataceae</taxon>
        <taxon>Larkinella</taxon>
    </lineage>
</organism>
<comment type="subcellular location">
    <subcellularLocation>
        <location evidence="1">Cell membrane</location>
        <topology evidence="1">Multi-pass membrane protein</topology>
    </subcellularLocation>
</comment>
<feature type="transmembrane region" description="Helical" evidence="7">
    <location>
        <begin position="83"/>
        <end position="106"/>
    </location>
</feature>
<feature type="transmembrane region" description="Helical" evidence="7">
    <location>
        <begin position="21"/>
        <end position="39"/>
    </location>
</feature>
<feature type="transmembrane region" description="Helical" evidence="7">
    <location>
        <begin position="112"/>
        <end position="135"/>
    </location>
</feature>
<sequence length="144" mass="16030">MNVIQRVEHWGDTHHPAWIDALRIMLGIVLFLKGVSFIGDTGHLTNLVGGTRFDLIPMFLIHYVAFAHLVGGLLIAMGCMTRLAVLVQLPILLGAVFFVNITHGFSALNSELWLSVVVLLLLLVFLVVGSGRFSVDDYMRRHDH</sequence>
<evidence type="ECO:0000256" key="6">
    <source>
        <dbReference type="ARBA" id="ARBA00023136"/>
    </source>
</evidence>
<dbReference type="PANTHER" id="PTHR33452">
    <property type="entry name" value="OXIDOREDUCTASE CATD-RELATED"/>
    <property type="match status" value="1"/>
</dbReference>
<evidence type="ECO:0000256" key="5">
    <source>
        <dbReference type="ARBA" id="ARBA00022989"/>
    </source>
</evidence>
<protein>
    <submittedName>
        <fullName evidence="8">DoxX family protein</fullName>
    </submittedName>
</protein>
<evidence type="ECO:0000256" key="4">
    <source>
        <dbReference type="ARBA" id="ARBA00022692"/>
    </source>
</evidence>
<comment type="caution">
    <text evidence="8">The sequence shown here is derived from an EMBL/GenBank/DDBJ whole genome shotgun (WGS) entry which is preliminary data.</text>
</comment>
<dbReference type="Pfam" id="PF07681">
    <property type="entry name" value="DoxX"/>
    <property type="match status" value="1"/>
</dbReference>
<accession>A0ABW3QAV1</accession>
<evidence type="ECO:0000256" key="7">
    <source>
        <dbReference type="SAM" id="Phobius"/>
    </source>
</evidence>
<keyword evidence="5 7" id="KW-1133">Transmembrane helix</keyword>
<evidence type="ECO:0000313" key="8">
    <source>
        <dbReference type="EMBL" id="MFD1143367.1"/>
    </source>
</evidence>
<reference evidence="9" key="1">
    <citation type="journal article" date="2019" name="Int. J. Syst. Evol. Microbiol.">
        <title>The Global Catalogue of Microorganisms (GCM) 10K type strain sequencing project: providing services to taxonomists for standard genome sequencing and annotation.</title>
        <authorList>
            <consortium name="The Broad Institute Genomics Platform"/>
            <consortium name="The Broad Institute Genome Sequencing Center for Infectious Disease"/>
            <person name="Wu L."/>
            <person name="Ma J."/>
        </authorList>
    </citation>
    <scope>NUCLEOTIDE SEQUENCE [LARGE SCALE GENOMIC DNA]</scope>
    <source>
        <strain evidence="9">CCUG 55608</strain>
    </source>
</reference>
<proteinExistence type="inferred from homology"/>
<dbReference type="InterPro" id="IPR032808">
    <property type="entry name" value="DoxX"/>
</dbReference>
<evidence type="ECO:0000256" key="1">
    <source>
        <dbReference type="ARBA" id="ARBA00004651"/>
    </source>
</evidence>
<comment type="similarity">
    <text evidence="2">Belongs to the DoxX family.</text>
</comment>
<keyword evidence="3" id="KW-1003">Cell membrane</keyword>
<name>A0ABW3QAV1_9BACT</name>
<keyword evidence="9" id="KW-1185">Reference proteome</keyword>
<dbReference type="RefSeq" id="WP_265991292.1">
    <property type="nucleotide sequence ID" value="NZ_CP110973.1"/>
</dbReference>
<evidence type="ECO:0000256" key="2">
    <source>
        <dbReference type="ARBA" id="ARBA00006679"/>
    </source>
</evidence>
<evidence type="ECO:0000313" key="9">
    <source>
        <dbReference type="Proteomes" id="UP001597116"/>
    </source>
</evidence>
<keyword evidence="4 7" id="KW-0812">Transmembrane</keyword>
<dbReference type="EMBL" id="JBHTLP010000011">
    <property type="protein sequence ID" value="MFD1143367.1"/>
    <property type="molecule type" value="Genomic_DNA"/>
</dbReference>
<dbReference type="PANTHER" id="PTHR33452:SF1">
    <property type="entry name" value="INNER MEMBRANE PROTEIN YPHA-RELATED"/>
    <property type="match status" value="1"/>
</dbReference>
<dbReference type="InterPro" id="IPR051907">
    <property type="entry name" value="DoxX-like_oxidoreductase"/>
</dbReference>
<dbReference type="Proteomes" id="UP001597116">
    <property type="component" value="Unassembled WGS sequence"/>
</dbReference>
<feature type="transmembrane region" description="Helical" evidence="7">
    <location>
        <begin position="59"/>
        <end position="76"/>
    </location>
</feature>
<gene>
    <name evidence="8" type="ORF">ACFQ4C_19720</name>
</gene>